<keyword evidence="6 8" id="KW-1133">Transmembrane helix</keyword>
<proteinExistence type="inferred from homology"/>
<comment type="subcellular location">
    <subcellularLocation>
        <location evidence="1 8">Cell membrane</location>
        <topology evidence="1 8">Multi-pass membrane protein</topology>
    </subcellularLocation>
</comment>
<feature type="region of interest" description="Disordered" evidence="10">
    <location>
        <begin position="1"/>
        <end position="20"/>
    </location>
</feature>
<dbReference type="GO" id="GO:0015648">
    <property type="term" value="F:lipid-linked peptidoglycan transporter activity"/>
    <property type="evidence" value="ECO:0007669"/>
    <property type="project" value="UniProtKB-UniRule"/>
</dbReference>
<keyword evidence="7 8" id="KW-0472">Membrane</keyword>
<evidence type="ECO:0000256" key="6">
    <source>
        <dbReference type="ARBA" id="ARBA00022989"/>
    </source>
</evidence>
<keyword evidence="8 9" id="KW-0813">Transport</keyword>
<dbReference type="HAMAP" id="MF_02078">
    <property type="entry name" value="MurJ_MviN"/>
    <property type="match status" value="1"/>
</dbReference>
<evidence type="ECO:0000256" key="2">
    <source>
        <dbReference type="ARBA" id="ARBA00022475"/>
    </source>
</evidence>
<dbReference type="EMBL" id="CP114014">
    <property type="protein sequence ID" value="XAY06374.1"/>
    <property type="molecule type" value="Genomic_DNA"/>
</dbReference>
<comment type="pathway">
    <text evidence="8">Cell wall biogenesis; peptidoglycan biosynthesis.</text>
</comment>
<feature type="transmembrane region" description="Helical" evidence="8">
    <location>
        <begin position="401"/>
        <end position="420"/>
    </location>
</feature>
<keyword evidence="4 8" id="KW-0133">Cell shape</keyword>
<reference evidence="11" key="1">
    <citation type="submission" date="2022-12" db="EMBL/GenBank/DDBJ databases">
        <title>Paraconexibacter alkalitolerans sp. nov. and Baekduia alba sp. nov., isolated from soil and emended description of the genera Paraconexibacter (Chun et al., 2020) and Baekduia (An et al., 2020).</title>
        <authorList>
            <person name="Vieira S."/>
            <person name="Huber K.J."/>
            <person name="Geppert A."/>
            <person name="Wolf J."/>
            <person name="Neumann-Schaal M."/>
            <person name="Muesken M."/>
            <person name="Overmann J."/>
        </authorList>
    </citation>
    <scope>NUCLEOTIDE SEQUENCE</scope>
    <source>
        <strain evidence="11">AEG42_29</strain>
    </source>
</reference>
<feature type="transmembrane region" description="Helical" evidence="8">
    <location>
        <begin position="288"/>
        <end position="311"/>
    </location>
</feature>
<dbReference type="GO" id="GO:0009252">
    <property type="term" value="P:peptidoglycan biosynthetic process"/>
    <property type="evidence" value="ECO:0007669"/>
    <property type="project" value="UniProtKB-UniRule"/>
</dbReference>
<feature type="transmembrane region" description="Helical" evidence="8">
    <location>
        <begin position="178"/>
        <end position="199"/>
    </location>
</feature>
<dbReference type="PANTHER" id="PTHR47019">
    <property type="entry name" value="LIPID II FLIPPASE MURJ"/>
    <property type="match status" value="1"/>
</dbReference>
<dbReference type="InterPro" id="IPR004268">
    <property type="entry name" value="MurJ"/>
</dbReference>
<feature type="transmembrane region" description="Helical" evidence="8">
    <location>
        <begin position="205"/>
        <end position="227"/>
    </location>
</feature>
<feature type="transmembrane region" description="Helical" evidence="8">
    <location>
        <begin position="468"/>
        <end position="486"/>
    </location>
</feature>
<evidence type="ECO:0000256" key="5">
    <source>
        <dbReference type="ARBA" id="ARBA00022984"/>
    </source>
</evidence>
<evidence type="ECO:0000313" key="11">
    <source>
        <dbReference type="EMBL" id="XAY06374.1"/>
    </source>
</evidence>
<dbReference type="KEGG" id="parq:DSM112329_03243"/>
<dbReference type="PRINTS" id="PR01806">
    <property type="entry name" value="VIRFACTRMVIN"/>
</dbReference>
<keyword evidence="3 8" id="KW-0812">Transmembrane</keyword>
<evidence type="ECO:0000256" key="7">
    <source>
        <dbReference type="ARBA" id="ARBA00023136"/>
    </source>
</evidence>
<organism evidence="11">
    <name type="scientific">Paraconexibacter sp. AEG42_29</name>
    <dbReference type="NCBI Taxonomy" id="2997339"/>
    <lineage>
        <taxon>Bacteria</taxon>
        <taxon>Bacillati</taxon>
        <taxon>Actinomycetota</taxon>
        <taxon>Thermoleophilia</taxon>
        <taxon>Solirubrobacterales</taxon>
        <taxon>Paraconexibacteraceae</taxon>
        <taxon>Paraconexibacter</taxon>
    </lineage>
</organism>
<feature type="transmembrane region" description="Helical" evidence="8">
    <location>
        <begin position="49"/>
        <end position="66"/>
    </location>
</feature>
<dbReference type="InterPro" id="IPR051050">
    <property type="entry name" value="Lipid_II_flippase_MurJ/MviN"/>
</dbReference>
<dbReference type="PIRSF" id="PIRSF002869">
    <property type="entry name" value="MviN"/>
    <property type="match status" value="1"/>
</dbReference>
<name>A0AAU7AXL5_9ACTN</name>
<dbReference type="GO" id="GO:0008360">
    <property type="term" value="P:regulation of cell shape"/>
    <property type="evidence" value="ECO:0007669"/>
    <property type="project" value="UniProtKB-UniRule"/>
</dbReference>
<gene>
    <name evidence="8 11" type="primary">murJ</name>
    <name evidence="11" type="ORF">DSM112329_03243</name>
</gene>
<sequence length="542" mass="57924">MATTSPTTPEAPQDPPKSSGLARNTVIFSIATGLSRIMGLVREVVASRYFGTGGGASAFTLAFQFPNLVRSLFADAAISAAFVPIFTELLEKGQRKDAAQLATTMLLCIIAALGAITAIFILFAGSIMPIFLGAEFEQPLVDLTIGLSQVLFPIVLLLGVNGLVVGILNAYGHFAVPAIAPLVWNVIIIVALVGAHPFLDGDDELYAYAAGVLVGTLVQLLIALPILGRLNFRFARTFSLRDERVRRVFVLMLPITLSLGVINFDLYINSSLGTLVSEQAPRAIDAAFRIYMLPQGMFSVALATVLFPTLSRYAARKDFDGLRTTMASGSRQIYLCLVPAAVFCAVLATPVTRLVYERGEFDAESTALVSDALFWFSFSLPFAGVNLLLTRTFFSLQRPWIPTALAVVNLIVNVIISLLLYRSCGIAGLVIGTAVASAGMTVLQSIYLKRLLAGSLEGPQMSWAVLRIWNAAGLLGGASYGTWWVIDDLLGRSIIAQVLAVGGAATVGFLVYATAVLALRVPEAGQIQRLISGRVTRSRPAT</sequence>
<keyword evidence="8 9" id="KW-0961">Cell wall biogenesis/degradation</keyword>
<keyword evidence="2 8" id="KW-1003">Cell membrane</keyword>
<comment type="function">
    <text evidence="8 9">Involved in peptidoglycan biosynthesis. Transports lipid-linked peptidoglycan precursors from the inner to the outer leaflet of the cytoplasmic membrane.</text>
</comment>
<evidence type="ECO:0000256" key="10">
    <source>
        <dbReference type="SAM" id="MobiDB-lite"/>
    </source>
</evidence>
<feature type="transmembrane region" description="Helical" evidence="8">
    <location>
        <begin position="102"/>
        <end position="130"/>
    </location>
</feature>
<feature type="transmembrane region" description="Helical" evidence="8">
    <location>
        <begin position="150"/>
        <end position="171"/>
    </location>
</feature>
<evidence type="ECO:0000256" key="3">
    <source>
        <dbReference type="ARBA" id="ARBA00022692"/>
    </source>
</evidence>
<dbReference type="AlphaFoldDB" id="A0AAU7AXL5"/>
<dbReference type="GO" id="GO:0034204">
    <property type="term" value="P:lipid translocation"/>
    <property type="evidence" value="ECO:0007669"/>
    <property type="project" value="TreeGrafter"/>
</dbReference>
<dbReference type="GO" id="GO:0005886">
    <property type="term" value="C:plasma membrane"/>
    <property type="evidence" value="ECO:0007669"/>
    <property type="project" value="UniProtKB-SubCell"/>
</dbReference>
<evidence type="ECO:0000256" key="8">
    <source>
        <dbReference type="HAMAP-Rule" id="MF_02078"/>
    </source>
</evidence>
<comment type="similarity">
    <text evidence="8 9">Belongs to the MurJ/MviN family.</text>
</comment>
<dbReference type="NCBIfam" id="TIGR01695">
    <property type="entry name" value="murJ_mviN"/>
    <property type="match status" value="1"/>
</dbReference>
<feature type="compositionally biased region" description="Polar residues" evidence="10">
    <location>
        <begin position="1"/>
        <end position="10"/>
    </location>
</feature>
<evidence type="ECO:0000256" key="1">
    <source>
        <dbReference type="ARBA" id="ARBA00004651"/>
    </source>
</evidence>
<feature type="transmembrane region" description="Helical" evidence="8">
    <location>
        <begin position="426"/>
        <end position="448"/>
    </location>
</feature>
<keyword evidence="5 8" id="KW-0573">Peptidoglycan synthesis</keyword>
<protein>
    <recommendedName>
        <fullName evidence="8">Probable lipid II flippase MurJ</fullName>
    </recommendedName>
</protein>
<dbReference type="Pfam" id="PF03023">
    <property type="entry name" value="MurJ"/>
    <property type="match status" value="1"/>
</dbReference>
<accession>A0AAU7AXL5</accession>
<feature type="transmembrane region" description="Helical" evidence="8">
    <location>
        <begin position="332"/>
        <end position="352"/>
    </location>
</feature>
<dbReference type="PANTHER" id="PTHR47019:SF1">
    <property type="entry name" value="LIPID II FLIPPASE MURJ"/>
    <property type="match status" value="1"/>
</dbReference>
<evidence type="ECO:0000256" key="9">
    <source>
        <dbReference type="PIRNR" id="PIRNR002869"/>
    </source>
</evidence>
<feature type="transmembrane region" description="Helical" evidence="8">
    <location>
        <begin position="248"/>
        <end position="268"/>
    </location>
</feature>
<dbReference type="CDD" id="cd13123">
    <property type="entry name" value="MATE_MurJ_like"/>
    <property type="match status" value="1"/>
</dbReference>
<feature type="transmembrane region" description="Helical" evidence="8">
    <location>
        <begin position="498"/>
        <end position="519"/>
    </location>
</feature>
<feature type="transmembrane region" description="Helical" evidence="8">
    <location>
        <begin position="72"/>
        <end position="90"/>
    </location>
</feature>
<evidence type="ECO:0000256" key="4">
    <source>
        <dbReference type="ARBA" id="ARBA00022960"/>
    </source>
</evidence>
<dbReference type="GO" id="GO:0071555">
    <property type="term" value="P:cell wall organization"/>
    <property type="evidence" value="ECO:0007669"/>
    <property type="project" value="UniProtKB-UniRule"/>
</dbReference>
<dbReference type="RefSeq" id="WP_354697608.1">
    <property type="nucleotide sequence ID" value="NZ_CP114014.1"/>
</dbReference>